<name>A0A0E9PNL0_ANGAN</name>
<sequence length="38" mass="4475">MYGSRLPRPCYRLQKQWPYHPFYNAASGQDCILSQAVE</sequence>
<reference evidence="1" key="1">
    <citation type="submission" date="2014-11" db="EMBL/GenBank/DDBJ databases">
        <authorList>
            <person name="Amaro Gonzalez C."/>
        </authorList>
    </citation>
    <scope>NUCLEOTIDE SEQUENCE</scope>
</reference>
<dbReference type="EMBL" id="GBXM01102720">
    <property type="protein sequence ID" value="JAH05857.1"/>
    <property type="molecule type" value="Transcribed_RNA"/>
</dbReference>
<dbReference type="AlphaFoldDB" id="A0A0E9PNL0"/>
<protein>
    <submittedName>
        <fullName evidence="1">Uncharacterized protein</fullName>
    </submittedName>
</protein>
<proteinExistence type="predicted"/>
<organism evidence="1">
    <name type="scientific">Anguilla anguilla</name>
    <name type="common">European freshwater eel</name>
    <name type="synonym">Muraena anguilla</name>
    <dbReference type="NCBI Taxonomy" id="7936"/>
    <lineage>
        <taxon>Eukaryota</taxon>
        <taxon>Metazoa</taxon>
        <taxon>Chordata</taxon>
        <taxon>Craniata</taxon>
        <taxon>Vertebrata</taxon>
        <taxon>Euteleostomi</taxon>
        <taxon>Actinopterygii</taxon>
        <taxon>Neopterygii</taxon>
        <taxon>Teleostei</taxon>
        <taxon>Anguilliformes</taxon>
        <taxon>Anguillidae</taxon>
        <taxon>Anguilla</taxon>
    </lineage>
</organism>
<accession>A0A0E9PNL0</accession>
<evidence type="ECO:0000313" key="1">
    <source>
        <dbReference type="EMBL" id="JAH05857.1"/>
    </source>
</evidence>
<reference evidence="1" key="2">
    <citation type="journal article" date="2015" name="Fish Shellfish Immunol.">
        <title>Early steps in the European eel (Anguilla anguilla)-Vibrio vulnificus interaction in the gills: Role of the RtxA13 toxin.</title>
        <authorList>
            <person name="Callol A."/>
            <person name="Pajuelo D."/>
            <person name="Ebbesson L."/>
            <person name="Teles M."/>
            <person name="MacKenzie S."/>
            <person name="Amaro C."/>
        </authorList>
    </citation>
    <scope>NUCLEOTIDE SEQUENCE</scope>
</reference>